<feature type="domain" description="Xylose isomerase-like TIM barrel" evidence="1">
    <location>
        <begin position="50"/>
        <end position="272"/>
    </location>
</feature>
<dbReference type="InterPro" id="IPR050312">
    <property type="entry name" value="IolE/XylAMocC-like"/>
</dbReference>
<gene>
    <name evidence="2" type="ORF">COO09_13400</name>
</gene>
<dbReference type="AlphaFoldDB" id="A0A2A4FVV1"/>
<sequence>MPENLGFWPPIQCAGCGLAPAGPKDAVMMARRVSLAPLSLPDLGPAAFVRAAGQAGYRHVALRLIGGDPVNPPVDMACLVRSLAELPELRRILDGEGLSVAELEVLLIAADTDIAASRPMLEMGAVLGARHLVVGIADPDSLRAADRLADAAALARDHGMVIELEFVPYTELKTIGAALALIEASGATDAAILVDALHLARSGGDAAAVAAVPRERLRCLQLCDATRAAPANLIKESRTHRLAPGAGELDLRGMLRAMPADAALSVEIPDIARLSAIGPVTYATELRQAVECLLETIEEEAA</sequence>
<proteinExistence type="predicted"/>
<dbReference type="KEGG" id="rdi:CMV14_19060"/>
<dbReference type="Pfam" id="PF01261">
    <property type="entry name" value="AP_endonuc_2"/>
    <property type="match status" value="1"/>
</dbReference>
<keyword evidence="3" id="KW-1185">Reference proteome</keyword>
<comment type="caution">
    <text evidence="2">The sequence shown here is derived from an EMBL/GenBank/DDBJ whole genome shotgun (WGS) entry which is preliminary data.</text>
</comment>
<dbReference type="InterPro" id="IPR013022">
    <property type="entry name" value="Xyl_isomerase-like_TIM-brl"/>
</dbReference>
<evidence type="ECO:0000259" key="1">
    <source>
        <dbReference type="Pfam" id="PF01261"/>
    </source>
</evidence>
<dbReference type="GO" id="GO:0016853">
    <property type="term" value="F:isomerase activity"/>
    <property type="evidence" value="ECO:0007669"/>
    <property type="project" value="UniProtKB-KW"/>
</dbReference>
<dbReference type="EMBL" id="NWUF01000012">
    <property type="protein sequence ID" value="PCE41824.1"/>
    <property type="molecule type" value="Genomic_DNA"/>
</dbReference>
<evidence type="ECO:0000313" key="3">
    <source>
        <dbReference type="Proteomes" id="UP000218934"/>
    </source>
</evidence>
<organism evidence="2 3">
    <name type="scientific">Rhizorhabdus dicambivorans</name>
    <dbReference type="NCBI Taxonomy" id="1850238"/>
    <lineage>
        <taxon>Bacteria</taxon>
        <taxon>Pseudomonadati</taxon>
        <taxon>Pseudomonadota</taxon>
        <taxon>Alphaproteobacteria</taxon>
        <taxon>Sphingomonadales</taxon>
        <taxon>Sphingomonadaceae</taxon>
        <taxon>Rhizorhabdus</taxon>
    </lineage>
</organism>
<dbReference type="Proteomes" id="UP000218934">
    <property type="component" value="Unassembled WGS sequence"/>
</dbReference>
<accession>A0A2A4FVV1</accession>
<dbReference type="PANTHER" id="PTHR12110">
    <property type="entry name" value="HYDROXYPYRUVATE ISOMERASE"/>
    <property type="match status" value="1"/>
</dbReference>
<reference evidence="2 3" key="1">
    <citation type="submission" date="2017-09" db="EMBL/GenBank/DDBJ databases">
        <title>The Catabolism of 3,6-Dichlorosalicylic acid is Initiated by the Cytochrome P450 Monooxygenase DsmABC in Rhizorhabdus dicambivorans Ndbn-20.</title>
        <authorList>
            <person name="Na L."/>
        </authorList>
    </citation>
    <scope>NUCLEOTIDE SEQUENCE [LARGE SCALE GENOMIC DNA]</scope>
    <source>
        <strain evidence="2 3">Ndbn-20m</strain>
    </source>
</reference>
<dbReference type="PANTHER" id="PTHR12110:SF48">
    <property type="entry name" value="BLL3656 PROTEIN"/>
    <property type="match status" value="1"/>
</dbReference>
<protein>
    <submittedName>
        <fullName evidence="2">Sugar phosphate isomerase/epimerase</fullName>
    </submittedName>
</protein>
<dbReference type="SUPFAM" id="SSF51658">
    <property type="entry name" value="Xylose isomerase-like"/>
    <property type="match status" value="1"/>
</dbReference>
<dbReference type="Gene3D" id="3.20.20.150">
    <property type="entry name" value="Divalent-metal-dependent TIM barrel enzymes"/>
    <property type="match status" value="1"/>
</dbReference>
<name>A0A2A4FVV1_9SPHN</name>
<dbReference type="InterPro" id="IPR036237">
    <property type="entry name" value="Xyl_isomerase-like_sf"/>
</dbReference>
<evidence type="ECO:0000313" key="2">
    <source>
        <dbReference type="EMBL" id="PCE41824.1"/>
    </source>
</evidence>
<keyword evidence="2" id="KW-0413">Isomerase</keyword>
<dbReference type="OrthoDB" id="7507692at2"/>